<feature type="region of interest" description="Disordered" evidence="10">
    <location>
        <begin position="81"/>
        <end position="116"/>
    </location>
</feature>
<keyword evidence="6 7" id="KW-0539">Nucleus</keyword>
<evidence type="ECO:0000259" key="12">
    <source>
        <dbReference type="PROSITE" id="PS50803"/>
    </source>
</evidence>
<keyword evidence="4 7" id="KW-0238">DNA-binding</keyword>
<name>A0A166GC00_OWEFU</name>
<evidence type="ECO:0000256" key="6">
    <source>
        <dbReference type="ARBA" id="ARBA00023242"/>
    </source>
</evidence>
<dbReference type="PROSITE" id="PS50071">
    <property type="entry name" value="HOMEOBOX_2"/>
    <property type="match status" value="1"/>
</dbReference>
<evidence type="ECO:0000313" key="13">
    <source>
        <dbReference type="EMBL" id="ANA06981.1"/>
    </source>
</evidence>
<dbReference type="CDD" id="cd00086">
    <property type="entry name" value="homeodomain"/>
    <property type="match status" value="1"/>
</dbReference>
<keyword evidence="5 8" id="KW-0371">Homeobox</keyword>
<protein>
    <recommendedName>
        <fullName evidence="7">Homeobox protein</fullName>
    </recommendedName>
</protein>
<dbReference type="GO" id="GO:0000981">
    <property type="term" value="F:DNA-binding transcription factor activity, RNA polymerase II-specific"/>
    <property type="evidence" value="ECO:0007669"/>
    <property type="project" value="InterPro"/>
</dbReference>
<feature type="compositionally biased region" description="Basic residues" evidence="10">
    <location>
        <begin position="101"/>
        <end position="111"/>
    </location>
</feature>
<evidence type="ECO:0000256" key="1">
    <source>
        <dbReference type="ARBA" id="ARBA00004123"/>
    </source>
</evidence>
<evidence type="ECO:0000256" key="8">
    <source>
        <dbReference type="PROSITE-ProRule" id="PRU00108"/>
    </source>
</evidence>
<feature type="region of interest" description="Disordered" evidence="10">
    <location>
        <begin position="41"/>
        <end position="66"/>
    </location>
</feature>
<evidence type="ECO:0000256" key="2">
    <source>
        <dbReference type="ARBA" id="ARBA00006503"/>
    </source>
</evidence>
<accession>A0A166GC00</accession>
<dbReference type="Gene3D" id="1.10.10.60">
    <property type="entry name" value="Homeodomain-like"/>
    <property type="match status" value="1"/>
</dbReference>
<dbReference type="PIRSF" id="PIRSF000563">
    <property type="entry name" value="Homeobox_protein_Pitx/Unc30"/>
    <property type="match status" value="1"/>
</dbReference>
<proteinExistence type="evidence at transcript level"/>
<comment type="subcellular location">
    <subcellularLocation>
        <location evidence="1 7 8 9">Nucleus</location>
    </subcellularLocation>
</comment>
<dbReference type="InterPro" id="IPR003654">
    <property type="entry name" value="OAR_dom"/>
</dbReference>
<feature type="region of interest" description="Disordered" evidence="10">
    <location>
        <begin position="1"/>
        <end position="23"/>
    </location>
</feature>
<evidence type="ECO:0000256" key="9">
    <source>
        <dbReference type="RuleBase" id="RU000682"/>
    </source>
</evidence>
<evidence type="ECO:0000256" key="3">
    <source>
        <dbReference type="ARBA" id="ARBA00022473"/>
    </source>
</evidence>
<dbReference type="Pfam" id="PF00046">
    <property type="entry name" value="Homeodomain"/>
    <property type="match status" value="1"/>
</dbReference>
<comment type="similarity">
    <text evidence="2 7">Belongs to the paired homeobox family. Bicoid subfamily.</text>
</comment>
<evidence type="ECO:0000256" key="10">
    <source>
        <dbReference type="SAM" id="MobiDB-lite"/>
    </source>
</evidence>
<dbReference type="InterPro" id="IPR016233">
    <property type="entry name" value="Homeobox_Pitx/unc30"/>
</dbReference>
<feature type="compositionally biased region" description="Polar residues" evidence="10">
    <location>
        <begin position="41"/>
        <end position="64"/>
    </location>
</feature>
<reference evidence="13" key="1">
    <citation type="submission" date="2016-03" db="EMBL/GenBank/DDBJ databases">
        <title>Embryonic chirality and the evolution of spiralian left-right asymmetries.</title>
        <authorList>
            <person name="Martin-Duran J.M."/>
            <person name="Vellutini B.C."/>
            <person name="Hejnol A."/>
        </authorList>
    </citation>
    <scope>NUCLEOTIDE SEQUENCE</scope>
</reference>
<dbReference type="PANTHER" id="PTHR45882:SF3">
    <property type="entry name" value="PITUITARY HOMEOBOX HOMOLOG PTX1"/>
    <property type="match status" value="1"/>
</dbReference>
<dbReference type="PROSITE" id="PS00027">
    <property type="entry name" value="HOMEOBOX_1"/>
    <property type="match status" value="1"/>
</dbReference>
<dbReference type="Pfam" id="PF03826">
    <property type="entry name" value="OAR"/>
    <property type="match status" value="1"/>
</dbReference>
<dbReference type="PROSITE" id="PS50803">
    <property type="entry name" value="OAR"/>
    <property type="match status" value="1"/>
</dbReference>
<evidence type="ECO:0000256" key="7">
    <source>
        <dbReference type="PIRNR" id="PIRNR000563"/>
    </source>
</evidence>
<sequence length="328" mass="36025">MDPTNNSDDINMPGSGNGLLVPQHGYLSSVTVGPTYTASQDQTLSGLQTPDSHINTSDNISGHTMTDLKPSVQLENKMDMNETTSKTNPSDDNSSDESDLKKRRRQRRQRTHFTSQQLQELEATFARNRYPDMATREEISAWTNLTEPRVRVWFKNRRAKWRKRERNLEPFKNGFGPQFNGLVQPFDDGLYSGYSTYNNWATKVPSHLGSKGFPWGLNSAVNPLGSVAASQPSMCFGTSPTSSMSSSMMPSMPSVPSMTMGSSMNNPAAPCPYAPPAPPYIYNRDQCSNSIASLRLKAKQATNFGYPTVGPRQPGGLSACQYATGASV</sequence>
<feature type="domain" description="OAR" evidence="12">
    <location>
        <begin position="289"/>
        <end position="302"/>
    </location>
</feature>
<feature type="domain" description="Homeobox" evidence="11">
    <location>
        <begin position="104"/>
        <end position="164"/>
    </location>
</feature>
<dbReference type="FunFam" id="1.10.10.60:FF:000679">
    <property type="entry name" value="Homeobox protein aristaless"/>
    <property type="match status" value="1"/>
</dbReference>
<evidence type="ECO:0000256" key="5">
    <source>
        <dbReference type="ARBA" id="ARBA00023155"/>
    </source>
</evidence>
<dbReference type="InterPro" id="IPR017970">
    <property type="entry name" value="Homeobox_CS"/>
</dbReference>
<evidence type="ECO:0000256" key="4">
    <source>
        <dbReference type="ARBA" id="ARBA00023125"/>
    </source>
</evidence>
<dbReference type="GO" id="GO:0005634">
    <property type="term" value="C:nucleus"/>
    <property type="evidence" value="ECO:0007669"/>
    <property type="project" value="UniProtKB-SubCell"/>
</dbReference>
<organism evidence="13">
    <name type="scientific">Owenia fusiformis</name>
    <name type="common">Polychaete worm</name>
    <dbReference type="NCBI Taxonomy" id="6347"/>
    <lineage>
        <taxon>Eukaryota</taxon>
        <taxon>Metazoa</taxon>
        <taxon>Spiralia</taxon>
        <taxon>Lophotrochozoa</taxon>
        <taxon>Annelida</taxon>
        <taxon>Polychaeta</taxon>
        <taxon>Sedentaria</taxon>
        <taxon>Canalipalpata</taxon>
        <taxon>Sabellida</taxon>
        <taxon>Oweniida</taxon>
        <taxon>Oweniidae</taxon>
        <taxon>Owenia</taxon>
    </lineage>
</organism>
<dbReference type="EMBL" id="KU885445">
    <property type="protein sequence ID" value="ANA06981.1"/>
    <property type="molecule type" value="mRNA"/>
</dbReference>
<dbReference type="PANTHER" id="PTHR45882">
    <property type="entry name" value="PITUITARY HOMEOBOX HOMOLOG PTX1"/>
    <property type="match status" value="1"/>
</dbReference>
<dbReference type="AlphaFoldDB" id="A0A166GC00"/>
<feature type="DNA-binding region" description="Homeobox" evidence="8">
    <location>
        <begin position="106"/>
        <end position="165"/>
    </location>
</feature>
<keyword evidence="3 7" id="KW-0217">Developmental protein</keyword>
<dbReference type="GO" id="GO:0000978">
    <property type="term" value="F:RNA polymerase II cis-regulatory region sequence-specific DNA binding"/>
    <property type="evidence" value="ECO:0007669"/>
    <property type="project" value="TreeGrafter"/>
</dbReference>
<dbReference type="InterPro" id="IPR001356">
    <property type="entry name" value="HD"/>
</dbReference>
<dbReference type="SMART" id="SM00389">
    <property type="entry name" value="HOX"/>
    <property type="match status" value="1"/>
</dbReference>
<evidence type="ECO:0000259" key="11">
    <source>
        <dbReference type="PROSITE" id="PS50071"/>
    </source>
</evidence>
<dbReference type="GO" id="GO:0009653">
    <property type="term" value="P:anatomical structure morphogenesis"/>
    <property type="evidence" value="ECO:0007669"/>
    <property type="project" value="TreeGrafter"/>
</dbReference>
<dbReference type="InterPro" id="IPR009057">
    <property type="entry name" value="Homeodomain-like_sf"/>
</dbReference>
<dbReference type="SUPFAM" id="SSF46689">
    <property type="entry name" value="Homeodomain-like"/>
    <property type="match status" value="1"/>
</dbReference>